<dbReference type="Gene3D" id="1.20.1250.20">
    <property type="entry name" value="MFS general substrate transporter like domains"/>
    <property type="match status" value="1"/>
</dbReference>
<dbReference type="GeneID" id="77846257"/>
<feature type="transmembrane region" description="Helical" evidence="6">
    <location>
        <begin position="25"/>
        <end position="48"/>
    </location>
</feature>
<dbReference type="InterPro" id="IPR020846">
    <property type="entry name" value="MFS_dom"/>
</dbReference>
<feature type="transmembrane region" description="Helical" evidence="6">
    <location>
        <begin position="148"/>
        <end position="168"/>
    </location>
</feature>
<comment type="caution">
    <text evidence="8">The sequence shown here is derived from an EMBL/GenBank/DDBJ whole genome shotgun (WGS) entry which is preliminary data.</text>
</comment>
<feature type="transmembrane region" description="Helical" evidence="6">
    <location>
        <begin position="188"/>
        <end position="206"/>
    </location>
</feature>
<dbReference type="InterPro" id="IPR036259">
    <property type="entry name" value="MFS_trans_sf"/>
</dbReference>
<feature type="transmembrane region" description="Helical" evidence="6">
    <location>
        <begin position="303"/>
        <end position="323"/>
    </location>
</feature>
<dbReference type="Pfam" id="PF07690">
    <property type="entry name" value="MFS_1"/>
    <property type="match status" value="1"/>
</dbReference>
<evidence type="ECO:0000259" key="7">
    <source>
        <dbReference type="PROSITE" id="PS50850"/>
    </source>
</evidence>
<feature type="transmembrane region" description="Helical" evidence="6">
    <location>
        <begin position="329"/>
        <end position="356"/>
    </location>
</feature>
<name>A0A0C2E362_9STAP</name>
<evidence type="ECO:0000256" key="5">
    <source>
        <dbReference type="ARBA" id="ARBA00023136"/>
    </source>
</evidence>
<evidence type="ECO:0000313" key="10">
    <source>
        <dbReference type="Proteomes" id="UP000031546"/>
    </source>
</evidence>
<dbReference type="Proteomes" id="UP000031546">
    <property type="component" value="Unassembled WGS sequence"/>
</dbReference>
<evidence type="ECO:0000256" key="4">
    <source>
        <dbReference type="ARBA" id="ARBA00022989"/>
    </source>
</evidence>
<evidence type="ECO:0000256" key="3">
    <source>
        <dbReference type="ARBA" id="ARBA00022692"/>
    </source>
</evidence>
<dbReference type="PROSITE" id="PS50850">
    <property type="entry name" value="MFS"/>
    <property type="match status" value="1"/>
</dbReference>
<evidence type="ECO:0000256" key="1">
    <source>
        <dbReference type="ARBA" id="ARBA00004651"/>
    </source>
</evidence>
<keyword evidence="4 6" id="KW-1133">Transmembrane helix</keyword>
<feature type="transmembrane region" description="Helical" evidence="6">
    <location>
        <begin position="91"/>
        <end position="111"/>
    </location>
</feature>
<evidence type="ECO:0000313" key="8">
    <source>
        <dbReference type="EMBL" id="KIH69862.1"/>
    </source>
</evidence>
<dbReference type="AlphaFoldDB" id="A0A0C2E362"/>
<dbReference type="GO" id="GO:0005886">
    <property type="term" value="C:plasma membrane"/>
    <property type="evidence" value="ECO:0007669"/>
    <property type="project" value="UniProtKB-SubCell"/>
</dbReference>
<sequence>MNKDQDMDIYIDDPDRKARLYKRTLLVVVISQIFGGAGLAAGITVGALLAQDMLGTDSLAGLPVGLFTLGSALAAFLVGRLSQRMGRRTGLAAGFMAGGLGAAGVVLAAIIENPLLLFISFFIYGAGTATNLQARYAGTDLAEKHQRATSVSIAMVSTTLGAVAGPNLVEVMGDFARMINVPELAGPFILAGAAFVTAGLILTFFLRPDPFKVAQVLEAERQRAGTFDATERTENDQRGIMLAALIMVVTQIVMVAVMTMTPVHMGNHGHDLGAIGMVIGFHIAGMYLPSLFTGILIDKIGRVAMTIAAAIILLISGIIAAAAPGESFAMMAISLTLLGVGWNLGLISGTTILVDATAPHSRAKTQGTVDVLIALSGAAGGAMSGVVAAGAGFGFLSISGGVLALGLIPALYLMHPGEN</sequence>
<gene>
    <name evidence="9" type="ORF">F7P68_0001695</name>
    <name evidence="8" type="ORF">SN16_11965</name>
</gene>
<feature type="domain" description="Major facilitator superfamily (MFS) profile" evidence="7">
    <location>
        <begin position="24"/>
        <end position="418"/>
    </location>
</feature>
<dbReference type="RefSeq" id="WP_040106929.1">
    <property type="nucleotide sequence ID" value="NZ_JABEVU030000001.1"/>
</dbReference>
<keyword evidence="2" id="KW-0813">Transport</keyword>
<accession>A0A0C2E362</accession>
<evidence type="ECO:0000313" key="11">
    <source>
        <dbReference type="Proteomes" id="UP000527860"/>
    </source>
</evidence>
<dbReference type="STRING" id="45670.SN16_11965"/>
<feature type="transmembrane region" description="Helical" evidence="6">
    <location>
        <begin position="368"/>
        <end position="389"/>
    </location>
</feature>
<evidence type="ECO:0000256" key="6">
    <source>
        <dbReference type="SAM" id="Phobius"/>
    </source>
</evidence>
<reference evidence="8 10" key="1">
    <citation type="submission" date="2015-01" db="EMBL/GenBank/DDBJ databases">
        <title>Genome sequences of high lactate-tolerant strain Salinicoccus roseus W12 with industrial interest.</title>
        <authorList>
            <person name="Wang H."/>
            <person name="Yu B."/>
        </authorList>
    </citation>
    <scope>NUCLEOTIDE SEQUENCE [LARGE SCALE GENOMIC DNA]</scope>
    <source>
        <strain evidence="8 10">W12</strain>
    </source>
</reference>
<dbReference type="EMBL" id="JABEVU030000001">
    <property type="protein sequence ID" value="MDB0579252.1"/>
    <property type="molecule type" value="Genomic_DNA"/>
</dbReference>
<dbReference type="EMBL" id="JXII01000010">
    <property type="protein sequence ID" value="KIH69862.1"/>
    <property type="molecule type" value="Genomic_DNA"/>
</dbReference>
<evidence type="ECO:0000256" key="2">
    <source>
        <dbReference type="ARBA" id="ARBA00022448"/>
    </source>
</evidence>
<dbReference type="GO" id="GO:0022857">
    <property type="term" value="F:transmembrane transporter activity"/>
    <property type="evidence" value="ECO:0007669"/>
    <property type="project" value="InterPro"/>
</dbReference>
<reference evidence="9" key="2">
    <citation type="submission" date="2020-04" db="EMBL/GenBank/DDBJ databases">
        <authorList>
            <person name="Tanveer F."/>
            <person name="Xie Y."/>
            <person name="Shinwari Z.K."/>
        </authorList>
    </citation>
    <scope>NUCLEOTIDE SEQUENCE</scope>
    <source>
        <strain evidence="9">MOSEL-ME25</strain>
    </source>
</reference>
<feature type="transmembrane region" description="Helical" evidence="6">
    <location>
        <begin position="60"/>
        <end position="79"/>
    </location>
</feature>
<feature type="transmembrane region" description="Helical" evidence="6">
    <location>
        <begin position="272"/>
        <end position="296"/>
    </location>
</feature>
<dbReference type="InterPro" id="IPR011701">
    <property type="entry name" value="MFS"/>
</dbReference>
<feature type="transmembrane region" description="Helical" evidence="6">
    <location>
        <begin position="117"/>
        <end position="136"/>
    </location>
</feature>
<proteinExistence type="predicted"/>
<evidence type="ECO:0000313" key="9">
    <source>
        <dbReference type="EMBL" id="MDB0579252.1"/>
    </source>
</evidence>
<organism evidence="8 10">
    <name type="scientific">Salinicoccus roseus</name>
    <dbReference type="NCBI Taxonomy" id="45670"/>
    <lineage>
        <taxon>Bacteria</taxon>
        <taxon>Bacillati</taxon>
        <taxon>Bacillota</taxon>
        <taxon>Bacilli</taxon>
        <taxon>Bacillales</taxon>
        <taxon>Staphylococcaceae</taxon>
        <taxon>Salinicoccus</taxon>
    </lineage>
</organism>
<dbReference type="SUPFAM" id="SSF103473">
    <property type="entry name" value="MFS general substrate transporter"/>
    <property type="match status" value="1"/>
</dbReference>
<comment type="subcellular location">
    <subcellularLocation>
        <location evidence="1">Cell membrane</location>
        <topology evidence="1">Multi-pass membrane protein</topology>
    </subcellularLocation>
</comment>
<keyword evidence="3 6" id="KW-0812">Transmembrane</keyword>
<reference evidence="9" key="3">
    <citation type="submission" date="2022-12" db="EMBL/GenBank/DDBJ databases">
        <title>Genome analysis and biological profiling of marine Salinicoccus roseus MOSEL-ME25.</title>
        <authorList>
            <person name="Mirza F.T."/>
            <person name="Xie Y."/>
            <person name="Shinwari Z.K."/>
        </authorList>
    </citation>
    <scope>NUCLEOTIDE SEQUENCE</scope>
    <source>
        <strain evidence="9">MOSEL-ME25</strain>
    </source>
</reference>
<dbReference type="Proteomes" id="UP000527860">
    <property type="component" value="Unassembled WGS sequence"/>
</dbReference>
<protein>
    <submittedName>
        <fullName evidence="8">MFS transporter</fullName>
    </submittedName>
</protein>
<feature type="transmembrane region" description="Helical" evidence="6">
    <location>
        <begin position="240"/>
        <end position="260"/>
    </location>
</feature>
<dbReference type="PANTHER" id="PTHR23534:SF1">
    <property type="entry name" value="MAJOR FACILITATOR SUPERFAMILY PROTEIN"/>
    <property type="match status" value="1"/>
</dbReference>
<dbReference type="PANTHER" id="PTHR23534">
    <property type="entry name" value="MFS PERMEASE"/>
    <property type="match status" value="1"/>
</dbReference>
<feature type="transmembrane region" description="Helical" evidence="6">
    <location>
        <begin position="395"/>
        <end position="414"/>
    </location>
</feature>
<keyword evidence="11" id="KW-1185">Reference proteome</keyword>
<keyword evidence="5 6" id="KW-0472">Membrane</keyword>
<dbReference type="OrthoDB" id="9776171at2"/>